<comment type="caution">
    <text evidence="1">The sequence shown here is derived from an EMBL/GenBank/DDBJ whole genome shotgun (WGS) entry which is preliminary data.</text>
</comment>
<sequence length="112" mass="13499">MSQFHLFKYPVTSKEGNEYAVSIYDERYSSNTVRVSLYKKTQGFFRKEKFKCLTGSGNWAPCYDEKEWKYDYIAMAINEVIRYENSIKEKIEHENKRKVAFEMFDEWSGKEE</sequence>
<dbReference type="AlphaFoldDB" id="A0A5M8REU6"/>
<gene>
    <name evidence="1" type="ORF">DX927_23865</name>
</gene>
<dbReference type="RefSeq" id="WP_148959225.1">
    <property type="nucleotide sequence ID" value="NZ_QSND01000008.1"/>
</dbReference>
<dbReference type="Proteomes" id="UP000324326">
    <property type="component" value="Unassembled WGS sequence"/>
</dbReference>
<name>A0A5M8REU6_9BACI</name>
<evidence type="ECO:0000313" key="2">
    <source>
        <dbReference type="Proteomes" id="UP000324326"/>
    </source>
</evidence>
<protein>
    <submittedName>
        <fullName evidence="1">Uncharacterized protein</fullName>
    </submittedName>
</protein>
<organism evidence="1 2">
    <name type="scientific">Bacillus swezeyi</name>
    <dbReference type="NCBI Taxonomy" id="1925020"/>
    <lineage>
        <taxon>Bacteria</taxon>
        <taxon>Bacillati</taxon>
        <taxon>Bacillota</taxon>
        <taxon>Bacilli</taxon>
        <taxon>Bacillales</taxon>
        <taxon>Bacillaceae</taxon>
        <taxon>Bacillus</taxon>
    </lineage>
</organism>
<dbReference type="EMBL" id="QSND01000008">
    <property type="protein sequence ID" value="KAA6446729.1"/>
    <property type="molecule type" value="Genomic_DNA"/>
</dbReference>
<accession>A0A5M8REU6</accession>
<evidence type="ECO:0000313" key="1">
    <source>
        <dbReference type="EMBL" id="KAA6446729.1"/>
    </source>
</evidence>
<reference evidence="1 2" key="1">
    <citation type="submission" date="2018-08" db="EMBL/GenBank/DDBJ databases">
        <title>Bacillus phenotypic plasticity.</title>
        <authorList>
            <person name="Hurtado E."/>
        </authorList>
    </citation>
    <scope>NUCLEOTIDE SEQUENCE [LARGE SCALE GENOMIC DNA]</scope>
    <source>
        <strain evidence="1 2">427</strain>
    </source>
</reference>
<proteinExistence type="predicted"/>